<evidence type="ECO:0000256" key="4">
    <source>
        <dbReference type="PROSITE-ProRule" id="PRU00027"/>
    </source>
</evidence>
<dbReference type="Proteomes" id="UP001341840">
    <property type="component" value="Unassembled WGS sequence"/>
</dbReference>
<dbReference type="PANTHER" id="PTHR34396:SF24">
    <property type="entry name" value="BED-TYPE DOMAIN-CONTAINING PROTEIN"/>
    <property type="match status" value="1"/>
</dbReference>
<evidence type="ECO:0000256" key="2">
    <source>
        <dbReference type="ARBA" id="ARBA00022771"/>
    </source>
</evidence>
<dbReference type="PANTHER" id="PTHR34396">
    <property type="entry name" value="OS03G0264950 PROTEIN-RELATED"/>
    <property type="match status" value="1"/>
</dbReference>
<dbReference type="InterPro" id="IPR003656">
    <property type="entry name" value="Znf_BED"/>
</dbReference>
<evidence type="ECO:0000256" key="3">
    <source>
        <dbReference type="ARBA" id="ARBA00022833"/>
    </source>
</evidence>
<accession>A0ABU6U1F1</accession>
<organism evidence="6 7">
    <name type="scientific">Stylosanthes scabra</name>
    <dbReference type="NCBI Taxonomy" id="79078"/>
    <lineage>
        <taxon>Eukaryota</taxon>
        <taxon>Viridiplantae</taxon>
        <taxon>Streptophyta</taxon>
        <taxon>Embryophyta</taxon>
        <taxon>Tracheophyta</taxon>
        <taxon>Spermatophyta</taxon>
        <taxon>Magnoliopsida</taxon>
        <taxon>eudicotyledons</taxon>
        <taxon>Gunneridae</taxon>
        <taxon>Pentapetalae</taxon>
        <taxon>rosids</taxon>
        <taxon>fabids</taxon>
        <taxon>Fabales</taxon>
        <taxon>Fabaceae</taxon>
        <taxon>Papilionoideae</taxon>
        <taxon>50 kb inversion clade</taxon>
        <taxon>dalbergioids sensu lato</taxon>
        <taxon>Dalbergieae</taxon>
        <taxon>Pterocarpus clade</taxon>
        <taxon>Stylosanthes</taxon>
    </lineage>
</organism>
<keyword evidence="1" id="KW-0479">Metal-binding</keyword>
<keyword evidence="3" id="KW-0862">Zinc</keyword>
<comment type="caution">
    <text evidence="6">The sequence shown here is derived from an EMBL/GenBank/DDBJ whole genome shotgun (WGS) entry which is preliminary data.</text>
</comment>
<keyword evidence="7" id="KW-1185">Reference proteome</keyword>
<reference evidence="6 7" key="1">
    <citation type="journal article" date="2023" name="Plants (Basel)">
        <title>Bridging the Gap: Combining Genomics and Transcriptomics Approaches to Understand Stylosanthes scabra, an Orphan Legume from the Brazilian Caatinga.</title>
        <authorList>
            <person name="Ferreira-Neto J.R.C."/>
            <person name="da Silva M.D."/>
            <person name="Binneck E."/>
            <person name="de Melo N.F."/>
            <person name="da Silva R.H."/>
            <person name="de Melo A.L.T.M."/>
            <person name="Pandolfi V."/>
            <person name="Bustamante F.O."/>
            <person name="Brasileiro-Vidal A.C."/>
            <person name="Benko-Iseppon A.M."/>
        </authorList>
    </citation>
    <scope>NUCLEOTIDE SEQUENCE [LARGE SCALE GENOMIC DNA]</scope>
    <source>
        <tissue evidence="6">Leaves</tissue>
    </source>
</reference>
<evidence type="ECO:0000256" key="1">
    <source>
        <dbReference type="ARBA" id="ARBA00022723"/>
    </source>
</evidence>
<dbReference type="InterPro" id="IPR053031">
    <property type="entry name" value="Cuticle_assoc_protein"/>
</dbReference>
<proteinExistence type="predicted"/>
<dbReference type="SUPFAM" id="SSF57667">
    <property type="entry name" value="beta-beta-alpha zinc fingers"/>
    <property type="match status" value="1"/>
</dbReference>
<evidence type="ECO:0000259" key="5">
    <source>
        <dbReference type="PROSITE" id="PS50808"/>
    </source>
</evidence>
<dbReference type="InterPro" id="IPR036236">
    <property type="entry name" value="Znf_C2H2_sf"/>
</dbReference>
<dbReference type="PROSITE" id="PS50808">
    <property type="entry name" value="ZF_BED"/>
    <property type="match status" value="1"/>
</dbReference>
<dbReference type="EMBL" id="JASCZI010120830">
    <property type="protein sequence ID" value="MED6154911.1"/>
    <property type="molecule type" value="Genomic_DNA"/>
</dbReference>
<keyword evidence="2 4" id="KW-0863">Zinc-finger</keyword>
<evidence type="ECO:0000313" key="7">
    <source>
        <dbReference type="Proteomes" id="UP001341840"/>
    </source>
</evidence>
<feature type="domain" description="BED-type" evidence="5">
    <location>
        <begin position="54"/>
        <end position="114"/>
    </location>
</feature>
<dbReference type="Pfam" id="PF02892">
    <property type="entry name" value="zf-BED"/>
    <property type="match status" value="1"/>
</dbReference>
<sequence>MDEYTRERIFLDSDSDSDFEVNEDKILTEVDQPTPLVSIPPIDVESDSKKRKRANTSSVWDSFTKLGAGDDGKTRSKCNGCGKVYIGGDGAHGTSTLKRHIDKWIQLIGLLVFY</sequence>
<evidence type="ECO:0000313" key="6">
    <source>
        <dbReference type="EMBL" id="MED6154911.1"/>
    </source>
</evidence>
<dbReference type="SMART" id="SM00614">
    <property type="entry name" value="ZnF_BED"/>
    <property type="match status" value="1"/>
</dbReference>
<gene>
    <name evidence="6" type="ORF">PIB30_000409</name>
</gene>
<protein>
    <recommendedName>
        <fullName evidence="5">BED-type domain-containing protein</fullName>
    </recommendedName>
</protein>
<name>A0ABU6U1F1_9FABA</name>